<sequence>MAISFDAVSVSVPATTANLGSGFDSAGLALGLYDDATFELLPSADVEVDIHGEGADTLPRDSHNLMVRAFYESCDTFNIPPMGIRLAANNRIPQKRGLGSSASAIVSGVCAAAAFGGYDIADRDVQDAVFSSASRIEGHPDNVAPAVYGGLTLSWKSVRSVGSEADGPTSFPSSADRPAGSGVSGVSGIAGGPEDGSFAGYGLDPEDAAQEDASHTGSCTGQFYSVRYPVSSQISVYVFIPDFELSTEEARSALPFSVPFSDAAANLGRAALLPYVLSDAPNTGALYRSAGAPEEGSSCGTSMHQVLFDATEDRLHQQYRGGLMPESYGLVKALRAHGFAACISGAGPCVLVLDRDDGEGIADTGFSAVQQDRWRMQKMSVAPRGAVVRTA</sequence>
<keyword evidence="4 7" id="KW-0547">Nucleotide-binding</keyword>
<dbReference type="SUPFAM" id="SSF55060">
    <property type="entry name" value="GHMP Kinase, C-terminal domain"/>
    <property type="match status" value="1"/>
</dbReference>
<dbReference type="InterPro" id="IPR020568">
    <property type="entry name" value="Ribosomal_Su5_D2-typ_SF"/>
</dbReference>
<dbReference type="GO" id="GO:0005524">
    <property type="term" value="F:ATP binding"/>
    <property type="evidence" value="ECO:0007669"/>
    <property type="project" value="UniProtKB-UniRule"/>
</dbReference>
<evidence type="ECO:0000259" key="9">
    <source>
        <dbReference type="Pfam" id="PF00288"/>
    </source>
</evidence>
<evidence type="ECO:0000256" key="2">
    <source>
        <dbReference type="ARBA" id="ARBA00022679"/>
    </source>
</evidence>
<dbReference type="Pfam" id="PF00288">
    <property type="entry name" value="GHMP_kinases_N"/>
    <property type="match status" value="1"/>
</dbReference>
<dbReference type="PANTHER" id="PTHR20861">
    <property type="entry name" value="HOMOSERINE/4-DIPHOSPHOCYTIDYL-2-C-METHYL-D-ERYTHRITOL KINASE"/>
    <property type="match status" value="1"/>
</dbReference>
<protein>
    <recommendedName>
        <fullName evidence="7">Homoserine kinase</fullName>
        <shortName evidence="7">HK</shortName>
        <shortName evidence="7">HSK</shortName>
        <ecNumber evidence="7">2.7.1.39</ecNumber>
    </recommendedName>
</protein>
<dbReference type="InterPro" id="IPR013750">
    <property type="entry name" value="GHMP_kinase_C_dom"/>
</dbReference>
<dbReference type="Pfam" id="PF08544">
    <property type="entry name" value="GHMP_kinases_C"/>
    <property type="match status" value="1"/>
</dbReference>
<comment type="subcellular location">
    <subcellularLocation>
        <location evidence="7">Cytoplasm</location>
    </subcellularLocation>
</comment>
<feature type="region of interest" description="Disordered" evidence="8">
    <location>
        <begin position="197"/>
        <end position="216"/>
    </location>
</feature>
<dbReference type="GO" id="GO:0005737">
    <property type="term" value="C:cytoplasm"/>
    <property type="evidence" value="ECO:0007669"/>
    <property type="project" value="UniProtKB-SubCell"/>
</dbReference>
<feature type="region of interest" description="Disordered" evidence="8">
    <location>
        <begin position="165"/>
        <end position="187"/>
    </location>
</feature>
<evidence type="ECO:0000256" key="4">
    <source>
        <dbReference type="ARBA" id="ARBA00022741"/>
    </source>
</evidence>
<comment type="similarity">
    <text evidence="7">Belongs to the GHMP kinase family. Homoserine kinase subfamily.</text>
</comment>
<organism evidence="11 12">
    <name type="scientific">Scardovia wiggsiae F0424</name>
    <dbReference type="NCBI Taxonomy" id="857290"/>
    <lineage>
        <taxon>Bacteria</taxon>
        <taxon>Bacillati</taxon>
        <taxon>Actinomycetota</taxon>
        <taxon>Actinomycetes</taxon>
        <taxon>Bifidobacteriales</taxon>
        <taxon>Bifidobacteriaceae</taxon>
        <taxon>Scardovia</taxon>
    </lineage>
</organism>
<dbReference type="Proteomes" id="UP000006415">
    <property type="component" value="Unassembled WGS sequence"/>
</dbReference>
<evidence type="ECO:0000256" key="7">
    <source>
        <dbReference type="HAMAP-Rule" id="MF_00384"/>
    </source>
</evidence>
<comment type="catalytic activity">
    <reaction evidence="7">
        <text>L-homoserine + ATP = O-phospho-L-homoserine + ADP + H(+)</text>
        <dbReference type="Rhea" id="RHEA:13985"/>
        <dbReference type="ChEBI" id="CHEBI:15378"/>
        <dbReference type="ChEBI" id="CHEBI:30616"/>
        <dbReference type="ChEBI" id="CHEBI:57476"/>
        <dbReference type="ChEBI" id="CHEBI:57590"/>
        <dbReference type="ChEBI" id="CHEBI:456216"/>
        <dbReference type="EC" id="2.7.1.39"/>
    </reaction>
</comment>
<keyword evidence="1 7" id="KW-0028">Amino-acid biosynthesis</keyword>
<evidence type="ECO:0000313" key="11">
    <source>
        <dbReference type="EMBL" id="EJD64706.1"/>
    </source>
</evidence>
<dbReference type="HAMAP" id="MF_00384">
    <property type="entry name" value="Homoser_kinase"/>
    <property type="match status" value="1"/>
</dbReference>
<feature type="binding site" evidence="7">
    <location>
        <begin position="93"/>
        <end position="103"/>
    </location>
    <ligand>
        <name>ATP</name>
        <dbReference type="ChEBI" id="CHEBI:30616"/>
    </ligand>
</feature>
<keyword evidence="6 7" id="KW-0067">ATP-binding</keyword>
<dbReference type="Gene3D" id="3.30.230.10">
    <property type="match status" value="1"/>
</dbReference>
<keyword evidence="12" id="KW-1185">Reference proteome</keyword>
<comment type="caution">
    <text evidence="11">The sequence shown here is derived from an EMBL/GenBank/DDBJ whole genome shotgun (WGS) entry which is preliminary data.</text>
</comment>
<comment type="pathway">
    <text evidence="7">Amino-acid biosynthesis; L-threonine biosynthesis; L-threonine from L-aspartate: step 4/5.</text>
</comment>
<dbReference type="OrthoDB" id="9769912at2"/>
<dbReference type="UniPathway" id="UPA00050">
    <property type="reaction ID" value="UER00064"/>
</dbReference>
<dbReference type="AlphaFoldDB" id="J0X015"/>
<keyword evidence="2 7" id="KW-0808">Transferase</keyword>
<evidence type="ECO:0000256" key="3">
    <source>
        <dbReference type="ARBA" id="ARBA00022697"/>
    </source>
</evidence>
<comment type="function">
    <text evidence="7">Catalyzes the ATP-dependent phosphorylation of L-homoserine to L-homoserine phosphate.</text>
</comment>
<dbReference type="GO" id="GO:0009088">
    <property type="term" value="P:threonine biosynthetic process"/>
    <property type="evidence" value="ECO:0007669"/>
    <property type="project" value="UniProtKB-UniRule"/>
</dbReference>
<dbReference type="InterPro" id="IPR000870">
    <property type="entry name" value="Homoserine_kinase"/>
</dbReference>
<evidence type="ECO:0000256" key="8">
    <source>
        <dbReference type="SAM" id="MobiDB-lite"/>
    </source>
</evidence>
<evidence type="ECO:0000259" key="10">
    <source>
        <dbReference type="Pfam" id="PF08544"/>
    </source>
</evidence>
<dbReference type="InterPro" id="IPR036554">
    <property type="entry name" value="GHMP_kinase_C_sf"/>
</dbReference>
<feature type="domain" description="GHMP kinase N-terminal" evidence="9">
    <location>
        <begin position="64"/>
        <end position="150"/>
    </location>
</feature>
<evidence type="ECO:0000256" key="5">
    <source>
        <dbReference type="ARBA" id="ARBA00022777"/>
    </source>
</evidence>
<dbReference type="STRING" id="857290.HMPREF9156_01201"/>
<dbReference type="PRINTS" id="PR00958">
    <property type="entry name" value="HOMSERKINASE"/>
</dbReference>
<dbReference type="EMBL" id="AGZS01000006">
    <property type="protein sequence ID" value="EJD64706.1"/>
    <property type="molecule type" value="Genomic_DNA"/>
</dbReference>
<reference evidence="11 12" key="1">
    <citation type="submission" date="2012-01" db="EMBL/GenBank/DDBJ databases">
        <title>The Genome Sequence of Scardovia wiggsiae F0424.</title>
        <authorList>
            <consortium name="The Broad Institute Genome Sequencing Platform"/>
            <person name="Earl A."/>
            <person name="Ward D."/>
            <person name="Feldgarden M."/>
            <person name="Gevers D."/>
            <person name="Izard J."/>
            <person name="Ganesan A."/>
            <person name="Baranova O.V."/>
            <person name="Blanton J.M."/>
            <person name="Tanner A.C."/>
            <person name="Mathney J."/>
            <person name="Dewhirst F.E."/>
            <person name="Young S.K."/>
            <person name="Zeng Q."/>
            <person name="Gargeya S."/>
            <person name="Fitzgerald M."/>
            <person name="Haas B."/>
            <person name="Abouelleil A."/>
            <person name="Alvarado L."/>
            <person name="Arachchi H.M."/>
            <person name="Berlin A."/>
            <person name="Chapman S.B."/>
            <person name="Gearin G."/>
            <person name="Goldberg J."/>
            <person name="Griggs A."/>
            <person name="Gujja S."/>
            <person name="Hansen M."/>
            <person name="Heiman D."/>
            <person name="Howarth C."/>
            <person name="Larimer J."/>
            <person name="Lui A."/>
            <person name="MacDonald P.J.P."/>
            <person name="McCowen C."/>
            <person name="Montmayeur A."/>
            <person name="Murphy C."/>
            <person name="Neiman D."/>
            <person name="Pearson M."/>
            <person name="Priest M."/>
            <person name="Roberts A."/>
            <person name="Saif S."/>
            <person name="Shea T."/>
            <person name="Sisk P."/>
            <person name="Stolte C."/>
            <person name="Sykes S."/>
            <person name="Wortman J."/>
            <person name="Nusbaum C."/>
            <person name="Birren B."/>
        </authorList>
    </citation>
    <scope>NUCLEOTIDE SEQUENCE [LARGE SCALE GENOMIC DNA]</scope>
    <source>
        <strain evidence="11 12">F0424</strain>
    </source>
</reference>
<name>J0X015_9BIFI</name>
<dbReference type="RefSeq" id="WP_007148264.1">
    <property type="nucleotide sequence ID" value="NZ_AKCI01000001.1"/>
</dbReference>
<dbReference type="HOGENOM" id="CLU_041243_0_1_11"/>
<dbReference type="InterPro" id="IPR014721">
    <property type="entry name" value="Ribsml_uS5_D2-typ_fold_subgr"/>
</dbReference>
<dbReference type="eggNOG" id="COG0083">
    <property type="taxonomic scope" value="Bacteria"/>
</dbReference>
<dbReference type="EC" id="2.7.1.39" evidence="7"/>
<accession>J0X015</accession>
<proteinExistence type="inferred from homology"/>
<feature type="domain" description="GHMP kinase C-terminal" evidence="10">
    <location>
        <begin position="311"/>
        <end position="359"/>
    </location>
</feature>
<evidence type="ECO:0000256" key="1">
    <source>
        <dbReference type="ARBA" id="ARBA00022605"/>
    </source>
</evidence>
<evidence type="ECO:0000256" key="6">
    <source>
        <dbReference type="ARBA" id="ARBA00022840"/>
    </source>
</evidence>
<dbReference type="GO" id="GO:0004413">
    <property type="term" value="F:homoserine kinase activity"/>
    <property type="evidence" value="ECO:0007669"/>
    <property type="project" value="UniProtKB-UniRule"/>
</dbReference>
<keyword evidence="7" id="KW-0963">Cytoplasm</keyword>
<gene>
    <name evidence="7" type="primary">thrB</name>
    <name evidence="11" type="ORF">HMPREF9156_01201</name>
</gene>
<dbReference type="PANTHER" id="PTHR20861:SF1">
    <property type="entry name" value="HOMOSERINE KINASE"/>
    <property type="match status" value="1"/>
</dbReference>
<keyword evidence="5 7" id="KW-0418">Kinase</keyword>
<dbReference type="SUPFAM" id="SSF54211">
    <property type="entry name" value="Ribosomal protein S5 domain 2-like"/>
    <property type="match status" value="1"/>
</dbReference>
<dbReference type="InterPro" id="IPR006204">
    <property type="entry name" value="GHMP_kinase_N_dom"/>
</dbReference>
<evidence type="ECO:0000313" key="12">
    <source>
        <dbReference type="Proteomes" id="UP000006415"/>
    </source>
</evidence>
<keyword evidence="3 7" id="KW-0791">Threonine biosynthesis</keyword>
<dbReference type="Gene3D" id="3.30.70.890">
    <property type="entry name" value="GHMP kinase, C-terminal domain"/>
    <property type="match status" value="1"/>
</dbReference>